<organism evidence="1 2">
    <name type="scientific">Fermentimicrarchaeum limneticum</name>
    <dbReference type="NCBI Taxonomy" id="2795018"/>
    <lineage>
        <taxon>Archaea</taxon>
        <taxon>Candidatus Micrarchaeota</taxon>
        <taxon>Candidatus Fermentimicrarchaeales</taxon>
        <taxon>Candidatus Fermentimicrarchaeaceae</taxon>
        <taxon>Candidatus Fermentimicrarchaeum</taxon>
    </lineage>
</organism>
<gene>
    <name evidence="1" type="ORF">Sv326_0762</name>
</gene>
<dbReference type="PIRSF" id="PIRSF006421">
    <property type="entry name" value="UCP006421"/>
    <property type="match status" value="1"/>
</dbReference>
<name>A0A7D6BAB3_FERL1</name>
<evidence type="ECO:0000313" key="1">
    <source>
        <dbReference type="EMBL" id="QLJ52937.1"/>
    </source>
</evidence>
<dbReference type="EMBL" id="CP058998">
    <property type="protein sequence ID" value="QLJ52937.1"/>
    <property type="molecule type" value="Genomic_DNA"/>
</dbReference>
<dbReference type="KEGG" id="flt:Sv326_0762"/>
<accession>A0A7D6BAB3</accession>
<dbReference type="Gene3D" id="3.10.520.10">
    <property type="entry name" value="ApbE-like domains"/>
    <property type="match status" value="1"/>
</dbReference>
<proteinExistence type="inferred from homology"/>
<protein>
    <submittedName>
        <fullName evidence="1">Uncharacterized protein</fullName>
    </submittedName>
</protein>
<dbReference type="InterPro" id="IPR037456">
    <property type="entry name" value="MA1715-like"/>
</dbReference>
<dbReference type="InterPro" id="IPR003374">
    <property type="entry name" value="ApbE-like_sf"/>
</dbReference>
<reference evidence="2" key="1">
    <citation type="submission" date="2020-07" db="EMBL/GenBank/DDBJ databases">
        <title>Metabolic diversity and evolutionary history of the archaeal phylum ###Micrarchaeota### uncovered from a freshwater lake metagenome.</title>
        <authorList>
            <person name="Kadnikov V.V."/>
            <person name="Savvichev A.S."/>
            <person name="Mardanov A.V."/>
            <person name="Beletsky A.V."/>
            <person name="Chupakov A.V."/>
            <person name="Kokryatskaya N.M."/>
            <person name="Pimenov N.V."/>
            <person name="Ravin N.V."/>
        </authorList>
    </citation>
    <scope>NUCLEOTIDE SEQUENCE [LARGE SCALE GENOMIC DNA]</scope>
</reference>
<dbReference type="AlphaFoldDB" id="A0A7D6BAB3"/>
<dbReference type="HAMAP" id="MF_01079">
    <property type="entry name" value="UPF0280"/>
    <property type="match status" value="1"/>
</dbReference>
<dbReference type="Proteomes" id="UP000510821">
    <property type="component" value="Chromosome"/>
</dbReference>
<sequence length="240" mass="25513">MIERKLAYKESKLFLKIDGEGFFDIAHYSLLKHRAELEEYIALHPIFRSSLEPLDVGEDAPSVVRLMAEAANRTGVGPMAAVAGAIADLMLEEVVEKGCRFAIVENGGDIAMKVDRVAKVAVYAGSSPFSGRIGFEVMPEDTPMGVCTSSGTVGHAISFGRADAAVAFADCAALADAAATAIGNQVKSEGDVRKAAEFAKKLGIRGAVVIKGKSIAAWGRIPKIVKSEGLPEYFYKEFLG</sequence>
<dbReference type="SUPFAM" id="SSF143631">
    <property type="entry name" value="ApbE-like"/>
    <property type="match status" value="1"/>
</dbReference>
<dbReference type="InterPro" id="IPR007183">
    <property type="entry name" value="UPF0280"/>
</dbReference>
<evidence type="ECO:0000313" key="2">
    <source>
        <dbReference type="Proteomes" id="UP000510821"/>
    </source>
</evidence>